<protein>
    <submittedName>
        <fullName evidence="3">Retinol dehydrogenase 12</fullName>
    </submittedName>
</protein>
<proteinExistence type="evidence at transcript level"/>
<accession>C1C324</accession>
<dbReference type="SUPFAM" id="SSF51735">
    <property type="entry name" value="NAD(P)-binding Rossmann-fold domains"/>
    <property type="match status" value="1"/>
</dbReference>
<evidence type="ECO:0000256" key="2">
    <source>
        <dbReference type="SAM" id="Phobius"/>
    </source>
</evidence>
<evidence type="ECO:0000313" key="3">
    <source>
        <dbReference type="EMBL" id="ACO15677.1"/>
    </source>
</evidence>
<dbReference type="GO" id="GO:0016491">
    <property type="term" value="F:oxidoreductase activity"/>
    <property type="evidence" value="ECO:0007669"/>
    <property type="project" value="UniProtKB-KW"/>
</dbReference>
<keyword evidence="2" id="KW-0472">Membrane</keyword>
<dbReference type="AlphaFoldDB" id="C1C324"/>
<organism evidence="3">
    <name type="scientific">Caligus clemensi</name>
    <name type="common">Sea louse</name>
    <dbReference type="NCBI Taxonomy" id="344056"/>
    <lineage>
        <taxon>Eukaryota</taxon>
        <taxon>Metazoa</taxon>
        <taxon>Ecdysozoa</taxon>
        <taxon>Arthropoda</taxon>
        <taxon>Crustacea</taxon>
        <taxon>Multicrustacea</taxon>
        <taxon>Hexanauplia</taxon>
        <taxon>Copepoda</taxon>
        <taxon>Siphonostomatoida</taxon>
        <taxon>Caligidae</taxon>
        <taxon>Caligus</taxon>
    </lineage>
</organism>
<dbReference type="PRINTS" id="PR00081">
    <property type="entry name" value="GDHRDH"/>
</dbReference>
<dbReference type="InterPro" id="IPR002347">
    <property type="entry name" value="SDR_fam"/>
</dbReference>
<dbReference type="Gene3D" id="3.40.50.720">
    <property type="entry name" value="NAD(P)-binding Rossmann-like Domain"/>
    <property type="match status" value="1"/>
</dbReference>
<dbReference type="PANTHER" id="PTHR43157">
    <property type="entry name" value="PHOSPHATIDYLINOSITOL-GLYCAN BIOSYNTHESIS CLASS F PROTEIN-RELATED"/>
    <property type="match status" value="1"/>
</dbReference>
<evidence type="ECO:0000256" key="1">
    <source>
        <dbReference type="ARBA" id="ARBA00023002"/>
    </source>
</evidence>
<gene>
    <name evidence="3" type="primary">RDH12</name>
</gene>
<name>C1C324_CALCM</name>
<dbReference type="Pfam" id="PF00106">
    <property type="entry name" value="adh_short"/>
    <property type="match status" value="1"/>
</dbReference>
<feature type="transmembrane region" description="Helical" evidence="2">
    <location>
        <begin position="12"/>
        <end position="28"/>
    </location>
</feature>
<keyword evidence="2" id="KW-1133">Transmembrane helix</keyword>
<keyword evidence="1" id="KW-0560">Oxidoreductase</keyword>
<keyword evidence="2" id="KW-0812">Transmembrane</keyword>
<sequence>MVLSDELLSWPAVSIGLLGGGVLFLYAVRRSFSRKWGRYSLREMDDVKGKTIIITGANTGLGYDAALKLAEKNPKLILACRNAEKGNKAVQNIIQLSGYTDVHFMELDLSSLKSVETFAGKFLEEHDKLDVLLCNAGVWSPMDQKKKSQDGFEIHFGVNHLGHHYLVSLLKDRIMESSGRIVMVSSLLMLHGKVDMESKNFVEEGRPQEGRSWVPTGYADSKIMNGLMAKQYAAAGLKALAICPGWCKTELARYVPLTCWKKFVMFLVSSVFQRSSSAGSENLVFAAVTKEFENGGFYRECRIAQKEMDKLNALTEVGNQLHSLSDELITSKINA</sequence>
<dbReference type="PANTHER" id="PTHR43157:SF31">
    <property type="entry name" value="PHOSPHATIDYLINOSITOL-GLYCAN BIOSYNTHESIS CLASS F PROTEIN"/>
    <property type="match status" value="1"/>
</dbReference>
<reference evidence="3" key="1">
    <citation type="submission" date="2009-03" db="EMBL/GenBank/DDBJ databases">
        <title>Caligus clemensi ESTs and full-length cDNAs.</title>
        <authorList>
            <person name="Yasuike M."/>
            <person name="von Schalburg K."/>
            <person name="Cooper G."/>
            <person name="Leong J."/>
            <person name="Jones S.R.M."/>
            <person name="Koop B.F."/>
        </authorList>
    </citation>
    <scope>NUCLEOTIDE SEQUENCE</scope>
    <source>
        <tissue evidence="3">Whole</tissue>
    </source>
</reference>
<dbReference type="EMBL" id="BT081253">
    <property type="protein sequence ID" value="ACO15677.1"/>
    <property type="molecule type" value="mRNA"/>
</dbReference>
<dbReference type="InterPro" id="IPR036291">
    <property type="entry name" value="NAD(P)-bd_dom_sf"/>
</dbReference>